<evidence type="ECO:0000313" key="3">
    <source>
        <dbReference type="Proteomes" id="UP001549122"/>
    </source>
</evidence>
<reference evidence="2 3" key="1">
    <citation type="submission" date="2024-06" db="EMBL/GenBank/DDBJ databases">
        <title>Genomic Encyclopedia of Type Strains, Phase IV (KMG-IV): sequencing the most valuable type-strain genomes for metagenomic binning, comparative biology and taxonomic classification.</title>
        <authorList>
            <person name="Goeker M."/>
        </authorList>
    </citation>
    <scope>NUCLEOTIDE SEQUENCE [LARGE SCALE GENOMIC DNA]</scope>
    <source>
        <strain evidence="2 3">DSM 28303</strain>
    </source>
</reference>
<dbReference type="PROSITE" id="PS51186">
    <property type="entry name" value="GNAT"/>
    <property type="match status" value="2"/>
</dbReference>
<feature type="domain" description="N-acetyltransferase" evidence="1">
    <location>
        <begin position="4"/>
        <end position="160"/>
    </location>
</feature>
<dbReference type="Proteomes" id="UP001549122">
    <property type="component" value="Unassembled WGS sequence"/>
</dbReference>
<proteinExistence type="predicted"/>
<keyword evidence="3" id="KW-1185">Reference proteome</keyword>
<dbReference type="EMBL" id="JBEPLO010000014">
    <property type="protein sequence ID" value="MET3558310.1"/>
    <property type="molecule type" value="Genomic_DNA"/>
</dbReference>
<evidence type="ECO:0000313" key="2">
    <source>
        <dbReference type="EMBL" id="MET3558310.1"/>
    </source>
</evidence>
<sequence length="287" mass="32075">MEIISTNCLSIEQDKRVKAFLAHCMAHDKTYKEPYLSNQLNFNPDMPAFFLAYDRGELIGLLTVYADTPEVDLSLFVAPEHRRKGIARQLYQKFLEETAAYGVTEVSFIAERAFIEANPGLLSAWEVVIDDDSEYFLGRPCLPMDMAELPLEVSLSLARPEEVEDIAELKARVFETPLELSLTYVSEALADQNSLLYVARLADQVIGTCTVDISSSLTYLYGLAVDAAYRGQGIGSQLVKTIINDRYHAGDTELQIAVDKDNDGAKKLYEQLGFVTQTEVIYLSSKD</sequence>
<dbReference type="InterPro" id="IPR050276">
    <property type="entry name" value="MshD_Acetyltransferase"/>
</dbReference>
<dbReference type="SUPFAM" id="SSF55729">
    <property type="entry name" value="Acyl-CoA N-acyltransferases (Nat)"/>
    <property type="match status" value="2"/>
</dbReference>
<organism evidence="2 3">
    <name type="scientific">Streptococcus rupicaprae</name>
    <dbReference type="NCBI Taxonomy" id="759619"/>
    <lineage>
        <taxon>Bacteria</taxon>
        <taxon>Bacillati</taxon>
        <taxon>Bacillota</taxon>
        <taxon>Bacilli</taxon>
        <taxon>Lactobacillales</taxon>
        <taxon>Streptococcaceae</taxon>
        <taxon>Streptococcus</taxon>
    </lineage>
</organism>
<dbReference type="PANTHER" id="PTHR43617:SF34">
    <property type="entry name" value="PUTATIVE-RELATED"/>
    <property type="match status" value="1"/>
</dbReference>
<dbReference type="InterPro" id="IPR016181">
    <property type="entry name" value="Acyl_CoA_acyltransferase"/>
</dbReference>
<dbReference type="InterPro" id="IPR000182">
    <property type="entry name" value="GNAT_dom"/>
</dbReference>
<dbReference type="RefSeq" id="WP_354365423.1">
    <property type="nucleotide sequence ID" value="NZ_JBEPLO010000014.1"/>
</dbReference>
<accession>A0ABV2FIB6</accession>
<dbReference type="CDD" id="cd04301">
    <property type="entry name" value="NAT_SF"/>
    <property type="match status" value="2"/>
</dbReference>
<name>A0ABV2FIB6_9STRE</name>
<feature type="domain" description="N-acetyltransferase" evidence="1">
    <location>
        <begin position="153"/>
        <end position="287"/>
    </location>
</feature>
<evidence type="ECO:0000259" key="1">
    <source>
        <dbReference type="PROSITE" id="PS51186"/>
    </source>
</evidence>
<gene>
    <name evidence="2" type="ORF">ABID29_001432</name>
</gene>
<dbReference type="Pfam" id="PF00583">
    <property type="entry name" value="Acetyltransf_1"/>
    <property type="match status" value="2"/>
</dbReference>
<dbReference type="Gene3D" id="3.40.630.30">
    <property type="match status" value="2"/>
</dbReference>
<comment type="caution">
    <text evidence="2">The sequence shown here is derived from an EMBL/GenBank/DDBJ whole genome shotgun (WGS) entry which is preliminary data.</text>
</comment>
<protein>
    <submittedName>
        <fullName evidence="2">Ribosomal protein S18 acetylase RimI-like enzyme</fullName>
    </submittedName>
</protein>
<dbReference type="PANTHER" id="PTHR43617">
    <property type="entry name" value="L-AMINO ACID N-ACETYLTRANSFERASE"/>
    <property type="match status" value="1"/>
</dbReference>